<keyword evidence="3" id="KW-1003">Cell membrane</keyword>
<dbReference type="AlphaFoldDB" id="A0A544UHA4"/>
<comment type="caution">
    <text evidence="9">The sequence shown here is derived from an EMBL/GenBank/DDBJ whole genome shotgun (WGS) entry which is preliminary data.</text>
</comment>
<name>A0A544UHA4_LYSSH</name>
<feature type="transmembrane region" description="Helical" evidence="7">
    <location>
        <begin position="302"/>
        <end position="329"/>
    </location>
</feature>
<evidence type="ECO:0000256" key="7">
    <source>
        <dbReference type="SAM" id="Phobius"/>
    </source>
</evidence>
<evidence type="ECO:0000256" key="3">
    <source>
        <dbReference type="ARBA" id="ARBA00022475"/>
    </source>
</evidence>
<dbReference type="InterPro" id="IPR002656">
    <property type="entry name" value="Acyl_transf_3_dom"/>
</dbReference>
<comment type="similarity">
    <text evidence="2">Belongs to the acyltransferase 3 family.</text>
</comment>
<feature type="transmembrane region" description="Helical" evidence="7">
    <location>
        <begin position="215"/>
        <end position="234"/>
    </location>
</feature>
<feature type="transmembrane region" description="Helical" evidence="7">
    <location>
        <begin position="89"/>
        <end position="108"/>
    </location>
</feature>
<evidence type="ECO:0000256" key="2">
    <source>
        <dbReference type="ARBA" id="ARBA00007400"/>
    </source>
</evidence>
<dbReference type="PANTHER" id="PTHR40074:SF2">
    <property type="entry name" value="O-ACETYLTRANSFERASE WECH"/>
    <property type="match status" value="1"/>
</dbReference>
<feature type="transmembrane region" description="Helical" evidence="7">
    <location>
        <begin position="152"/>
        <end position="174"/>
    </location>
</feature>
<dbReference type="EMBL" id="SADV01000009">
    <property type="protein sequence ID" value="TQR32227.1"/>
    <property type="molecule type" value="Genomic_DNA"/>
</dbReference>
<dbReference type="Proteomes" id="UP000317944">
    <property type="component" value="Unassembled WGS sequence"/>
</dbReference>
<evidence type="ECO:0000259" key="8">
    <source>
        <dbReference type="Pfam" id="PF01757"/>
    </source>
</evidence>
<evidence type="ECO:0000313" key="9">
    <source>
        <dbReference type="EMBL" id="TQR32227.1"/>
    </source>
</evidence>
<organism evidence="9 10">
    <name type="scientific">Lysinibacillus sphaericus</name>
    <name type="common">Bacillus sphaericus</name>
    <dbReference type="NCBI Taxonomy" id="1421"/>
    <lineage>
        <taxon>Bacteria</taxon>
        <taxon>Bacillati</taxon>
        <taxon>Bacillota</taxon>
        <taxon>Bacilli</taxon>
        <taxon>Bacillales</taxon>
        <taxon>Bacillaceae</taxon>
        <taxon>Lysinibacillus</taxon>
    </lineage>
</organism>
<evidence type="ECO:0000256" key="5">
    <source>
        <dbReference type="ARBA" id="ARBA00022989"/>
    </source>
</evidence>
<dbReference type="PANTHER" id="PTHR40074">
    <property type="entry name" value="O-ACETYLTRANSFERASE WECH"/>
    <property type="match status" value="1"/>
</dbReference>
<feature type="transmembrane region" description="Helical" evidence="7">
    <location>
        <begin position="15"/>
        <end position="35"/>
    </location>
</feature>
<keyword evidence="5 7" id="KW-1133">Transmembrane helix</keyword>
<evidence type="ECO:0000256" key="1">
    <source>
        <dbReference type="ARBA" id="ARBA00004651"/>
    </source>
</evidence>
<dbReference type="GO" id="GO:0005886">
    <property type="term" value="C:plasma membrane"/>
    <property type="evidence" value="ECO:0007669"/>
    <property type="project" value="UniProtKB-SubCell"/>
</dbReference>
<dbReference type="OrthoDB" id="65129at2"/>
<reference evidence="9 10" key="1">
    <citation type="submission" date="2018-03" db="EMBL/GenBank/DDBJ databases">
        <title>Aerobic endospore-forming bacteria genome sequencing and assembly.</title>
        <authorList>
            <person name="Cavalcante D.A."/>
            <person name="Driks A."/>
            <person name="Putonti C."/>
            <person name="De-Souza M.T."/>
        </authorList>
    </citation>
    <scope>NUCLEOTIDE SEQUENCE [LARGE SCALE GENOMIC DNA]</scope>
    <source>
        <strain evidence="9 10">SDF0037</strain>
    </source>
</reference>
<feature type="transmembrane region" description="Helical" evidence="7">
    <location>
        <begin position="120"/>
        <end position="140"/>
    </location>
</feature>
<comment type="subcellular location">
    <subcellularLocation>
        <location evidence="1">Cell membrane</location>
        <topology evidence="1">Multi-pass membrane protein</topology>
    </subcellularLocation>
</comment>
<sequence length="342" mass="40083">MIVLGECLVIKEWDLLRVVACLSILLLHTSSWIIMEVGVEPEQSFYLFLRIALCYATPTFILLSILILANRYQVKIPNNFWPNRIQYIFLPYLMWAILDSVIVEIIYHNGLVWEKFVSNVVYGGFVGWFVVVMMQLYVVFTLMKRFKWSMAWFLPLCVLIMLIHHSLIALPYPFFEENDLMLRLLFTGWLGYFAIAYAMGMYYTQIAALAKKYRYAMVVLFVLSAIFLYIRLQLGYTETHSRRLDLIPLVISIALLVIAWGQSLPYTKTVQLLSRYAFMIYLIHWEVLRISTGWFVDHFNSTLVRVLLLMLWALIVCITVTKLISMLPFSQFVIGRIKKRTA</sequence>
<proteinExistence type="inferred from homology"/>
<feature type="domain" description="Acyltransferase 3" evidence="8">
    <location>
        <begin position="11"/>
        <end position="321"/>
    </location>
</feature>
<feature type="transmembrane region" description="Helical" evidence="7">
    <location>
        <begin position="276"/>
        <end position="296"/>
    </location>
</feature>
<feature type="transmembrane region" description="Helical" evidence="7">
    <location>
        <begin position="47"/>
        <end position="69"/>
    </location>
</feature>
<dbReference type="GO" id="GO:0009246">
    <property type="term" value="P:enterobacterial common antigen biosynthetic process"/>
    <property type="evidence" value="ECO:0007669"/>
    <property type="project" value="TreeGrafter"/>
</dbReference>
<dbReference type="Pfam" id="PF01757">
    <property type="entry name" value="Acyl_transf_3"/>
    <property type="match status" value="1"/>
</dbReference>
<evidence type="ECO:0000256" key="6">
    <source>
        <dbReference type="ARBA" id="ARBA00023136"/>
    </source>
</evidence>
<evidence type="ECO:0000256" key="4">
    <source>
        <dbReference type="ARBA" id="ARBA00022692"/>
    </source>
</evidence>
<evidence type="ECO:0000313" key="10">
    <source>
        <dbReference type="Proteomes" id="UP000317944"/>
    </source>
</evidence>
<keyword evidence="4 7" id="KW-0812">Transmembrane</keyword>
<accession>A0A544UHA4</accession>
<feature type="transmembrane region" description="Helical" evidence="7">
    <location>
        <begin position="180"/>
        <end position="203"/>
    </location>
</feature>
<dbReference type="GO" id="GO:0016413">
    <property type="term" value="F:O-acetyltransferase activity"/>
    <property type="evidence" value="ECO:0007669"/>
    <property type="project" value="TreeGrafter"/>
</dbReference>
<feature type="transmembrane region" description="Helical" evidence="7">
    <location>
        <begin position="246"/>
        <end position="264"/>
    </location>
</feature>
<gene>
    <name evidence="9" type="ORF">C7Y47_12965</name>
</gene>
<keyword evidence="6 7" id="KW-0472">Membrane</keyword>
<protein>
    <recommendedName>
        <fullName evidence="8">Acyltransferase 3 domain-containing protein</fullName>
    </recommendedName>
</protein>